<comment type="caution">
    <text evidence="1">The sequence shown here is derived from an EMBL/GenBank/DDBJ whole genome shotgun (WGS) entry which is preliminary data.</text>
</comment>
<reference evidence="1 2" key="1">
    <citation type="journal article" date="2013" name="Proc. Natl. Acad. Sci. U.S.A.">
        <title>Genome of an arbuscular mycorrhizal fungus provides insight into the oldest plant symbiosis.</title>
        <authorList>
            <person name="Tisserant E."/>
            <person name="Malbreil M."/>
            <person name="Kuo A."/>
            <person name="Kohler A."/>
            <person name="Symeonidi A."/>
            <person name="Balestrini R."/>
            <person name="Charron P."/>
            <person name="Duensing N."/>
            <person name="Frei Dit Frey N."/>
            <person name="Gianinazzi-Pearson V."/>
            <person name="Gilbert L.B."/>
            <person name="Handa Y."/>
            <person name="Herr J.R."/>
            <person name="Hijri M."/>
            <person name="Koul R."/>
            <person name="Kawaguchi M."/>
            <person name="Krajinski F."/>
            <person name="Lammers P.J."/>
            <person name="Masclaux F.G."/>
            <person name="Murat C."/>
            <person name="Morin E."/>
            <person name="Ndikumana S."/>
            <person name="Pagni M."/>
            <person name="Petitpierre D."/>
            <person name="Requena N."/>
            <person name="Rosikiewicz P."/>
            <person name="Riley R."/>
            <person name="Saito K."/>
            <person name="San Clemente H."/>
            <person name="Shapiro H."/>
            <person name="van Tuinen D."/>
            <person name="Becard G."/>
            <person name="Bonfante P."/>
            <person name="Paszkowski U."/>
            <person name="Shachar-Hill Y.Y."/>
            <person name="Tuskan G.A."/>
            <person name="Young P.W."/>
            <person name="Sanders I.R."/>
            <person name="Henrissat B."/>
            <person name="Rensing S.A."/>
            <person name="Grigoriev I.V."/>
            <person name="Corradi N."/>
            <person name="Roux C."/>
            <person name="Martin F."/>
        </authorList>
    </citation>
    <scope>NUCLEOTIDE SEQUENCE [LARGE SCALE GENOMIC DNA]</scope>
    <source>
        <strain evidence="1 2">DAOM 197198</strain>
    </source>
</reference>
<organism evidence="1 2">
    <name type="scientific">Rhizophagus irregularis (strain DAOM 181602 / DAOM 197198 / MUCL 43194)</name>
    <name type="common">Arbuscular mycorrhizal fungus</name>
    <name type="synonym">Glomus intraradices</name>
    <dbReference type="NCBI Taxonomy" id="747089"/>
    <lineage>
        <taxon>Eukaryota</taxon>
        <taxon>Fungi</taxon>
        <taxon>Fungi incertae sedis</taxon>
        <taxon>Mucoromycota</taxon>
        <taxon>Glomeromycotina</taxon>
        <taxon>Glomeromycetes</taxon>
        <taxon>Glomerales</taxon>
        <taxon>Glomeraceae</taxon>
        <taxon>Rhizophagus</taxon>
    </lineage>
</organism>
<dbReference type="VEuPathDB" id="FungiDB:RhiirFUN_022175"/>
<evidence type="ECO:0000313" key="2">
    <source>
        <dbReference type="Proteomes" id="UP000018888"/>
    </source>
</evidence>
<protein>
    <submittedName>
        <fullName evidence="1">Uncharacterized protein</fullName>
    </submittedName>
</protein>
<dbReference type="Proteomes" id="UP000018888">
    <property type="component" value="Unassembled WGS sequence"/>
</dbReference>
<sequence length="80" mass="9328">MNIDHGNDNSFTVLLIFDLIIKDATQYIYNRIWGPIFPNGEELLKEILTRIKSHQFHAICLTKGNLGRPRLDDDKYLVLK</sequence>
<accession>A0A2P4PBR1</accession>
<keyword evidence="2" id="KW-1185">Reference proteome</keyword>
<gene>
    <name evidence="1" type="ORF">GLOIN_2v1692294</name>
</gene>
<proteinExistence type="predicted"/>
<dbReference type="AlphaFoldDB" id="A0A2P4PBR1"/>
<dbReference type="EMBL" id="AUPC02000287">
    <property type="protein sequence ID" value="POG62822.1"/>
    <property type="molecule type" value="Genomic_DNA"/>
</dbReference>
<reference evidence="1 2" key="2">
    <citation type="journal article" date="2018" name="New Phytol.">
        <title>High intraspecific genome diversity in the model arbuscular mycorrhizal symbiont Rhizophagus irregularis.</title>
        <authorList>
            <person name="Chen E.C.H."/>
            <person name="Morin E."/>
            <person name="Beaudet D."/>
            <person name="Noel J."/>
            <person name="Yildirir G."/>
            <person name="Ndikumana S."/>
            <person name="Charron P."/>
            <person name="St-Onge C."/>
            <person name="Giorgi J."/>
            <person name="Kruger M."/>
            <person name="Marton T."/>
            <person name="Ropars J."/>
            <person name="Grigoriev I.V."/>
            <person name="Hainaut M."/>
            <person name="Henrissat B."/>
            <person name="Roux C."/>
            <person name="Martin F."/>
            <person name="Corradi N."/>
        </authorList>
    </citation>
    <scope>NUCLEOTIDE SEQUENCE [LARGE SCALE GENOMIC DNA]</scope>
    <source>
        <strain evidence="1 2">DAOM 197198</strain>
    </source>
</reference>
<name>A0A2P4PBR1_RHIID</name>
<evidence type="ECO:0000313" key="1">
    <source>
        <dbReference type="EMBL" id="POG62822.1"/>
    </source>
</evidence>